<evidence type="ECO:0000256" key="4">
    <source>
        <dbReference type="ARBA" id="ARBA00022670"/>
    </source>
</evidence>
<evidence type="ECO:0000256" key="3">
    <source>
        <dbReference type="ARBA" id="ARBA00007931"/>
    </source>
</evidence>
<evidence type="ECO:0000256" key="2">
    <source>
        <dbReference type="ARBA" id="ARBA00004141"/>
    </source>
</evidence>
<evidence type="ECO:0000256" key="9">
    <source>
        <dbReference type="ARBA" id="ARBA00023049"/>
    </source>
</evidence>
<dbReference type="InterPro" id="IPR036034">
    <property type="entry name" value="PDZ_sf"/>
</dbReference>
<evidence type="ECO:0000259" key="12">
    <source>
        <dbReference type="Pfam" id="PF02163"/>
    </source>
</evidence>
<keyword evidence="6" id="KW-0378">Hydrolase</keyword>
<dbReference type="Pfam" id="PF17820">
    <property type="entry name" value="PDZ_6"/>
    <property type="match status" value="1"/>
</dbReference>
<dbReference type="Pfam" id="PF02163">
    <property type="entry name" value="Peptidase_M50"/>
    <property type="match status" value="1"/>
</dbReference>
<comment type="cofactor">
    <cofactor evidence="1">
        <name>Zn(2+)</name>
        <dbReference type="ChEBI" id="CHEBI:29105"/>
    </cofactor>
</comment>
<name>A0A437N955_9SPHN</name>
<dbReference type="CDD" id="cd06163">
    <property type="entry name" value="S2P-M50_PDZ_RseP-like"/>
    <property type="match status" value="1"/>
</dbReference>
<evidence type="ECO:0000256" key="8">
    <source>
        <dbReference type="ARBA" id="ARBA00022989"/>
    </source>
</evidence>
<accession>A0A437N955</accession>
<evidence type="ECO:0000256" key="6">
    <source>
        <dbReference type="ARBA" id="ARBA00022801"/>
    </source>
</evidence>
<keyword evidence="8 11" id="KW-1133">Transmembrane helix</keyword>
<dbReference type="InterPro" id="IPR041489">
    <property type="entry name" value="PDZ_6"/>
</dbReference>
<evidence type="ECO:0000256" key="1">
    <source>
        <dbReference type="ARBA" id="ARBA00001947"/>
    </source>
</evidence>
<dbReference type="EMBL" id="SACO01000003">
    <property type="protein sequence ID" value="RVU06459.1"/>
    <property type="molecule type" value="Genomic_DNA"/>
</dbReference>
<dbReference type="InterPro" id="IPR004387">
    <property type="entry name" value="Pept_M50_Zn"/>
</dbReference>
<comment type="subcellular location">
    <subcellularLocation>
        <location evidence="2">Membrane</location>
        <topology evidence="2">Multi-pass membrane protein</topology>
    </subcellularLocation>
</comment>
<keyword evidence="9 14" id="KW-0482">Metalloprotease</keyword>
<proteinExistence type="inferred from homology"/>
<evidence type="ECO:0000313" key="15">
    <source>
        <dbReference type="Proteomes" id="UP000282837"/>
    </source>
</evidence>
<feature type="transmembrane region" description="Helical" evidence="11">
    <location>
        <begin position="98"/>
        <end position="119"/>
    </location>
</feature>
<feature type="domain" description="PDZ" evidence="13">
    <location>
        <begin position="132"/>
        <end position="184"/>
    </location>
</feature>
<dbReference type="CDD" id="cd23081">
    <property type="entry name" value="cpPDZ_EcRseP-like"/>
    <property type="match status" value="1"/>
</dbReference>
<reference evidence="14 15" key="1">
    <citation type="submission" date="2019-01" db="EMBL/GenBank/DDBJ databases">
        <authorList>
            <person name="Chen W.-M."/>
        </authorList>
    </citation>
    <scope>NUCLEOTIDE SEQUENCE [LARGE SCALE GENOMIC DNA]</scope>
    <source>
        <strain evidence="14 15">FSY-9</strain>
    </source>
</reference>
<keyword evidence="5 11" id="KW-0812">Transmembrane</keyword>
<evidence type="ECO:0000256" key="5">
    <source>
        <dbReference type="ARBA" id="ARBA00022692"/>
    </source>
</evidence>
<evidence type="ECO:0000256" key="10">
    <source>
        <dbReference type="ARBA" id="ARBA00023136"/>
    </source>
</evidence>
<comment type="caution">
    <text evidence="14">The sequence shown here is derived from an EMBL/GenBank/DDBJ whole genome shotgun (WGS) entry which is preliminary data.</text>
</comment>
<dbReference type="Proteomes" id="UP000282837">
    <property type="component" value="Unassembled WGS sequence"/>
</dbReference>
<evidence type="ECO:0000313" key="14">
    <source>
        <dbReference type="EMBL" id="RVU06459.1"/>
    </source>
</evidence>
<keyword evidence="15" id="KW-1185">Reference proteome</keyword>
<feature type="domain" description="Peptidase M50" evidence="12">
    <location>
        <begin position="3"/>
        <end position="342"/>
    </location>
</feature>
<comment type="similarity">
    <text evidence="3">Belongs to the peptidase M50B family.</text>
</comment>
<dbReference type="OrthoDB" id="9782003at2"/>
<organism evidence="14 15">
    <name type="scientific">Novosphingobium umbonatum</name>
    <dbReference type="NCBI Taxonomy" id="1908524"/>
    <lineage>
        <taxon>Bacteria</taxon>
        <taxon>Pseudomonadati</taxon>
        <taxon>Pseudomonadota</taxon>
        <taxon>Alphaproteobacteria</taxon>
        <taxon>Sphingomonadales</taxon>
        <taxon>Sphingomonadaceae</taxon>
        <taxon>Novosphingobium</taxon>
    </lineage>
</organism>
<dbReference type="AlphaFoldDB" id="A0A437N955"/>
<keyword evidence="4 14" id="KW-0645">Protease</keyword>
<evidence type="ECO:0000259" key="13">
    <source>
        <dbReference type="Pfam" id="PF17820"/>
    </source>
</evidence>
<feature type="transmembrane region" description="Helical" evidence="11">
    <location>
        <begin position="283"/>
        <end position="302"/>
    </location>
</feature>
<dbReference type="PANTHER" id="PTHR42837">
    <property type="entry name" value="REGULATOR OF SIGMA-E PROTEASE RSEP"/>
    <property type="match status" value="1"/>
</dbReference>
<gene>
    <name evidence="14" type="ORF">EOE18_04495</name>
</gene>
<keyword evidence="10 11" id="KW-0472">Membrane</keyword>
<sequence length="359" mass="39172">MAFGLLLGPLVTLHELGHYLVGRWCGVKAVAFSIGFGRELAGWTDSRGTRWKLSMLPLGGYVQFAGDMNPASVGVDKIPLDLKEREGWFHFKPLWQRFLIVFAGPGTNLLVAVAIFAAFNLAYGRIYAPPVVAGFATQSVAKDAGVREGDRIVAIGDKEITGFEQVRDQIAPYPDEMVTIVVERDGLRHSYPVKIASKTVTDEFGNESRIGMLGIAGQGLKRERLGVGRSLTYAVEQTYGVMGTMVSGLRQIFTGQRSVRELGGPVKIAKFSGERLALGWQEFVYFSAFISINLAFINLLPIPGLDGGHLAFYLAEGVRRKPLGARSQEWALRTGLAFVLALMVFVTINDLVPANLFGS</sequence>
<dbReference type="Gene3D" id="2.30.42.10">
    <property type="match status" value="1"/>
</dbReference>
<dbReference type="GO" id="GO:0006508">
    <property type="term" value="P:proteolysis"/>
    <property type="evidence" value="ECO:0007669"/>
    <property type="project" value="UniProtKB-KW"/>
</dbReference>
<feature type="transmembrane region" description="Helical" evidence="11">
    <location>
        <begin position="330"/>
        <end position="352"/>
    </location>
</feature>
<dbReference type="InterPro" id="IPR008915">
    <property type="entry name" value="Peptidase_M50"/>
</dbReference>
<dbReference type="GO" id="GO:0016020">
    <property type="term" value="C:membrane"/>
    <property type="evidence" value="ECO:0007669"/>
    <property type="project" value="UniProtKB-SubCell"/>
</dbReference>
<dbReference type="GO" id="GO:0004222">
    <property type="term" value="F:metalloendopeptidase activity"/>
    <property type="evidence" value="ECO:0007669"/>
    <property type="project" value="InterPro"/>
</dbReference>
<dbReference type="PANTHER" id="PTHR42837:SF2">
    <property type="entry name" value="MEMBRANE METALLOPROTEASE ARASP2, CHLOROPLASTIC-RELATED"/>
    <property type="match status" value="1"/>
</dbReference>
<dbReference type="SUPFAM" id="SSF50156">
    <property type="entry name" value="PDZ domain-like"/>
    <property type="match status" value="1"/>
</dbReference>
<keyword evidence="7" id="KW-0862">Zinc</keyword>
<protein>
    <submittedName>
        <fullName evidence="14">RIP metalloprotease</fullName>
    </submittedName>
</protein>
<evidence type="ECO:0000256" key="11">
    <source>
        <dbReference type="SAM" id="Phobius"/>
    </source>
</evidence>
<evidence type="ECO:0000256" key="7">
    <source>
        <dbReference type="ARBA" id="ARBA00022833"/>
    </source>
</evidence>